<evidence type="ECO:0000256" key="1">
    <source>
        <dbReference type="SAM" id="MobiDB-lite"/>
    </source>
</evidence>
<dbReference type="GeneID" id="3534264"/>
<feature type="region of interest" description="Disordered" evidence="1">
    <location>
        <begin position="76"/>
        <end position="115"/>
    </location>
</feature>
<dbReference type="RefSeq" id="XP_804726.1">
    <property type="nucleotide sequence ID" value="XM_799633.1"/>
</dbReference>
<evidence type="ECO:0000313" key="3">
    <source>
        <dbReference type="Proteomes" id="UP000002296"/>
    </source>
</evidence>
<sequence>MQQIAPNIPVIFSHTELSSRPTTPVCAVRLCEFTSVIMMNSPRTYQGNPYVMSSSAFAKPSNTLCSVMQLVFNGEPTLGQEAHPPSKAHGPSPAMCASPTPSAQPPRRRNDHEQQQQWCACHTYTQTHKNLTRHSNTIGVRSADASKNNGNAVLGHKFRARHQLKCSNIHRKQPHNTHVWCASRRGDRAQASGARAWY</sequence>
<gene>
    <name evidence="2" type="ORF">Tc00.1047053410199.7</name>
</gene>
<dbReference type="PaxDb" id="353153-Q4CRH2"/>
<dbReference type="EMBL" id="AAHK01002278">
    <property type="protein sequence ID" value="EAN82875.1"/>
    <property type="molecule type" value="Genomic_DNA"/>
</dbReference>
<proteinExistence type="predicted"/>
<organism evidence="2 3">
    <name type="scientific">Trypanosoma cruzi (strain CL Brener)</name>
    <dbReference type="NCBI Taxonomy" id="353153"/>
    <lineage>
        <taxon>Eukaryota</taxon>
        <taxon>Discoba</taxon>
        <taxon>Euglenozoa</taxon>
        <taxon>Kinetoplastea</taxon>
        <taxon>Metakinetoplastina</taxon>
        <taxon>Trypanosomatida</taxon>
        <taxon>Trypanosomatidae</taxon>
        <taxon>Trypanosoma</taxon>
        <taxon>Schizotrypanum</taxon>
    </lineage>
</organism>
<protein>
    <submittedName>
        <fullName evidence="2">Uncharacterized protein</fullName>
    </submittedName>
</protein>
<comment type="caution">
    <text evidence="2">The sequence shown here is derived from an EMBL/GenBank/DDBJ whole genome shotgun (WGS) entry which is preliminary data.</text>
</comment>
<dbReference type="KEGG" id="tcr:410199.7"/>
<dbReference type="InParanoid" id="Q4CRH2"/>
<evidence type="ECO:0000313" key="2">
    <source>
        <dbReference type="EMBL" id="EAN82875.1"/>
    </source>
</evidence>
<dbReference type="Proteomes" id="UP000002296">
    <property type="component" value="Unassembled WGS sequence"/>
</dbReference>
<accession>Q4CRH2</accession>
<name>Q4CRH2_TRYCC</name>
<dbReference type="AlphaFoldDB" id="Q4CRH2"/>
<reference evidence="2 3" key="1">
    <citation type="journal article" date="2005" name="Science">
        <title>The genome sequence of Trypanosoma cruzi, etiologic agent of Chagas disease.</title>
        <authorList>
            <person name="El-Sayed N.M."/>
            <person name="Myler P.J."/>
            <person name="Bartholomeu D.C."/>
            <person name="Nilsson D."/>
            <person name="Aggarwal G."/>
            <person name="Tran A.N."/>
            <person name="Ghedin E."/>
            <person name="Worthey E.A."/>
            <person name="Delcher A.L."/>
            <person name="Blandin G."/>
            <person name="Westenberger S.J."/>
            <person name="Caler E."/>
            <person name="Cerqueira G.C."/>
            <person name="Branche C."/>
            <person name="Haas B."/>
            <person name="Anupama A."/>
            <person name="Arner E."/>
            <person name="Aslund L."/>
            <person name="Attipoe P."/>
            <person name="Bontempi E."/>
            <person name="Bringaud F."/>
            <person name="Burton P."/>
            <person name="Cadag E."/>
            <person name="Campbell D.A."/>
            <person name="Carrington M."/>
            <person name="Crabtree J."/>
            <person name="Darban H."/>
            <person name="da Silveira J.F."/>
            <person name="de Jong P."/>
            <person name="Edwards K."/>
            <person name="Englund P.T."/>
            <person name="Fazelina G."/>
            <person name="Feldblyum T."/>
            <person name="Ferella M."/>
            <person name="Frasch A.C."/>
            <person name="Gull K."/>
            <person name="Horn D."/>
            <person name="Hou L."/>
            <person name="Huang Y."/>
            <person name="Kindlund E."/>
            <person name="Klingbeil M."/>
            <person name="Kluge S."/>
            <person name="Koo H."/>
            <person name="Lacerda D."/>
            <person name="Levin M.J."/>
            <person name="Lorenzi H."/>
            <person name="Louie T."/>
            <person name="Machado C.R."/>
            <person name="McCulloch R."/>
            <person name="McKenna A."/>
            <person name="Mizuno Y."/>
            <person name="Mottram J.C."/>
            <person name="Nelson S."/>
            <person name="Ochaya S."/>
            <person name="Osoegawa K."/>
            <person name="Pai G."/>
            <person name="Parsons M."/>
            <person name="Pentony M."/>
            <person name="Pettersson U."/>
            <person name="Pop M."/>
            <person name="Ramirez J.L."/>
            <person name="Rinta J."/>
            <person name="Robertson L."/>
            <person name="Salzberg S.L."/>
            <person name="Sanchez D.O."/>
            <person name="Seyler A."/>
            <person name="Sharma R."/>
            <person name="Shetty J."/>
            <person name="Simpson A.J."/>
            <person name="Sisk E."/>
            <person name="Tammi M.T."/>
            <person name="Tarleton R."/>
            <person name="Teixeira S."/>
            <person name="Van Aken S."/>
            <person name="Vogt C."/>
            <person name="Ward P.N."/>
            <person name="Wickstead B."/>
            <person name="Wortman J."/>
            <person name="White O."/>
            <person name="Fraser C.M."/>
            <person name="Stuart K.D."/>
            <person name="Andersson B."/>
        </authorList>
    </citation>
    <scope>NUCLEOTIDE SEQUENCE [LARGE SCALE GENOMIC DNA]</scope>
    <source>
        <strain evidence="2 3">CL Brener</strain>
    </source>
</reference>
<keyword evidence="3" id="KW-1185">Reference proteome</keyword>